<feature type="domain" description="C2 NT-type" evidence="5">
    <location>
        <begin position="85"/>
        <end position="224"/>
    </location>
</feature>
<gene>
    <name evidence="6" type="ORF">SO802_005055</name>
</gene>
<dbReference type="PROSITE" id="PS51840">
    <property type="entry name" value="C2_NT"/>
    <property type="match status" value="1"/>
</dbReference>
<evidence type="ECO:0000256" key="1">
    <source>
        <dbReference type="ARBA" id="ARBA00004141"/>
    </source>
</evidence>
<dbReference type="Pfam" id="PF10358">
    <property type="entry name" value="NT-C2"/>
    <property type="match status" value="1"/>
</dbReference>
<dbReference type="InterPro" id="IPR023271">
    <property type="entry name" value="Aquaporin-like"/>
</dbReference>
<dbReference type="Proteomes" id="UP001459277">
    <property type="component" value="Unassembled WGS sequence"/>
</dbReference>
<dbReference type="GO" id="GO:0015267">
    <property type="term" value="F:channel activity"/>
    <property type="evidence" value="ECO:0007669"/>
    <property type="project" value="InterPro"/>
</dbReference>
<evidence type="ECO:0000259" key="5">
    <source>
        <dbReference type="PROSITE" id="PS51840"/>
    </source>
</evidence>
<evidence type="ECO:0000256" key="4">
    <source>
        <dbReference type="ARBA" id="ARBA00023136"/>
    </source>
</evidence>
<comment type="subcellular location">
    <subcellularLocation>
        <location evidence="1">Membrane</location>
        <topology evidence="1">Multi-pass membrane protein</topology>
    </subcellularLocation>
</comment>
<keyword evidence="2" id="KW-0812">Transmembrane</keyword>
<sequence length="229" mass="25060">MWSWGCEGFWTNLFFYESNGGGANVVNHGYTNGDGLGAEIVGTFVLVYTVFSTTDAKRNARDSHVPSSPRWLSIQPSGLWLWVSLASSSSSSSSPSTTSSLAPLDVREPQRWDKLFLSIISVETGRTITKSGKASVRNGNCQWEEALSESIWISPDDFSIHIEECLVKLVAMGSARFGTLGEATINLISYMNLGSSTPVSMPLKKCNRGAILQDVLHLFKSHQLHPITK</sequence>
<dbReference type="InterPro" id="IPR000425">
    <property type="entry name" value="MIP"/>
</dbReference>
<dbReference type="Pfam" id="PF00230">
    <property type="entry name" value="MIP"/>
    <property type="match status" value="1"/>
</dbReference>
<evidence type="ECO:0000256" key="2">
    <source>
        <dbReference type="ARBA" id="ARBA00022692"/>
    </source>
</evidence>
<dbReference type="PANTHER" id="PTHR47270">
    <property type="entry name" value="PROTEIN MLP1-LIKE"/>
    <property type="match status" value="1"/>
</dbReference>
<reference evidence="6 7" key="1">
    <citation type="submission" date="2024-01" db="EMBL/GenBank/DDBJ databases">
        <title>A telomere-to-telomere, gap-free genome of sweet tea (Lithocarpus litseifolius).</title>
        <authorList>
            <person name="Zhou J."/>
        </authorList>
    </citation>
    <scope>NUCLEOTIDE SEQUENCE [LARGE SCALE GENOMIC DNA]</scope>
    <source>
        <strain evidence="6">Zhou-2022a</strain>
        <tissue evidence="6">Leaf</tissue>
    </source>
</reference>
<keyword evidence="3" id="KW-1133">Transmembrane helix</keyword>
<organism evidence="6 7">
    <name type="scientific">Lithocarpus litseifolius</name>
    <dbReference type="NCBI Taxonomy" id="425828"/>
    <lineage>
        <taxon>Eukaryota</taxon>
        <taxon>Viridiplantae</taxon>
        <taxon>Streptophyta</taxon>
        <taxon>Embryophyta</taxon>
        <taxon>Tracheophyta</taxon>
        <taxon>Spermatophyta</taxon>
        <taxon>Magnoliopsida</taxon>
        <taxon>eudicotyledons</taxon>
        <taxon>Gunneridae</taxon>
        <taxon>Pentapetalae</taxon>
        <taxon>rosids</taxon>
        <taxon>fabids</taxon>
        <taxon>Fagales</taxon>
        <taxon>Fagaceae</taxon>
        <taxon>Lithocarpus</taxon>
    </lineage>
</organism>
<name>A0AAW2DJI2_9ROSI</name>
<accession>A0AAW2DJI2</accession>
<dbReference type="GO" id="GO:0016020">
    <property type="term" value="C:membrane"/>
    <property type="evidence" value="ECO:0007669"/>
    <property type="project" value="UniProtKB-SubCell"/>
</dbReference>
<dbReference type="PANTHER" id="PTHR47270:SF13">
    <property type="entry name" value="HEAVY CHAIN-LIKE PROTEIN, PUTATIVE-RELATED"/>
    <property type="match status" value="1"/>
</dbReference>
<comment type="caution">
    <text evidence="6">The sequence shown here is derived from an EMBL/GenBank/DDBJ whole genome shotgun (WGS) entry which is preliminary data.</text>
</comment>
<dbReference type="EMBL" id="JAZDWU010000002">
    <property type="protein sequence ID" value="KAL0009947.1"/>
    <property type="molecule type" value="Genomic_DNA"/>
</dbReference>
<evidence type="ECO:0000313" key="6">
    <source>
        <dbReference type="EMBL" id="KAL0009947.1"/>
    </source>
</evidence>
<proteinExistence type="predicted"/>
<dbReference type="InterPro" id="IPR019448">
    <property type="entry name" value="NT-C2"/>
</dbReference>
<keyword evidence="4" id="KW-0472">Membrane</keyword>
<evidence type="ECO:0000313" key="7">
    <source>
        <dbReference type="Proteomes" id="UP001459277"/>
    </source>
</evidence>
<evidence type="ECO:0000256" key="3">
    <source>
        <dbReference type="ARBA" id="ARBA00022989"/>
    </source>
</evidence>
<dbReference type="Gene3D" id="1.20.1080.10">
    <property type="entry name" value="Glycerol uptake facilitator protein"/>
    <property type="match status" value="1"/>
</dbReference>
<dbReference type="AlphaFoldDB" id="A0AAW2DJI2"/>
<dbReference type="SUPFAM" id="SSF81338">
    <property type="entry name" value="Aquaporin-like"/>
    <property type="match status" value="1"/>
</dbReference>
<protein>
    <recommendedName>
        <fullName evidence="5">C2 NT-type domain-containing protein</fullName>
    </recommendedName>
</protein>
<keyword evidence="7" id="KW-1185">Reference proteome</keyword>